<dbReference type="EMBL" id="LAZR01064142">
    <property type="protein sequence ID" value="KKK58110.1"/>
    <property type="molecule type" value="Genomic_DNA"/>
</dbReference>
<protein>
    <recommendedName>
        <fullName evidence="2">LamG-like jellyroll fold domain-containing protein</fullName>
    </recommendedName>
</protein>
<accession>A0A0F8XAV5</accession>
<organism evidence="1">
    <name type="scientific">marine sediment metagenome</name>
    <dbReference type="NCBI Taxonomy" id="412755"/>
    <lineage>
        <taxon>unclassified sequences</taxon>
        <taxon>metagenomes</taxon>
        <taxon>ecological metagenomes</taxon>
    </lineage>
</organism>
<comment type="caution">
    <text evidence="1">The sequence shown here is derived from an EMBL/GenBank/DDBJ whole genome shotgun (WGS) entry which is preliminary data.</text>
</comment>
<reference evidence="1" key="1">
    <citation type="journal article" date="2015" name="Nature">
        <title>Complex archaea that bridge the gap between prokaryotes and eukaryotes.</title>
        <authorList>
            <person name="Spang A."/>
            <person name="Saw J.H."/>
            <person name="Jorgensen S.L."/>
            <person name="Zaremba-Niedzwiedzka K."/>
            <person name="Martijn J."/>
            <person name="Lind A.E."/>
            <person name="van Eijk R."/>
            <person name="Schleper C."/>
            <person name="Guy L."/>
            <person name="Ettema T.J."/>
        </authorList>
    </citation>
    <scope>NUCLEOTIDE SEQUENCE</scope>
</reference>
<evidence type="ECO:0008006" key="2">
    <source>
        <dbReference type="Google" id="ProtNLM"/>
    </source>
</evidence>
<dbReference type="Gene3D" id="2.60.120.200">
    <property type="match status" value="1"/>
</dbReference>
<evidence type="ECO:0000313" key="1">
    <source>
        <dbReference type="EMBL" id="KKK58110.1"/>
    </source>
</evidence>
<gene>
    <name evidence="1" type="ORF">LCGC14_3047730</name>
</gene>
<dbReference type="InterPro" id="IPR013320">
    <property type="entry name" value="ConA-like_dom_sf"/>
</dbReference>
<name>A0A0F8XAV5_9ZZZZ</name>
<dbReference type="Pfam" id="PF13385">
    <property type="entry name" value="Laminin_G_3"/>
    <property type="match status" value="1"/>
</dbReference>
<proteinExistence type="predicted"/>
<sequence>VGSNPGTLMGGDNTSVKSEAGKVNDCFHLNGTDDYIFVNDLITVLANDTSGAIAFWMFIDTDDGATHTVLGVTNDDGGDLTGIWFHASMVTNVDAFYVTAYVDGIKQFEIHSGLDSLDAHVGSWVYVIINHNGQEITEIYFNNVATVLVWQDTTDKTVWFKDVITDATTKADVATIGVRYLSGAEGNPFDGKLDDLRIFSKALNFNERAFLYNGGSGTELISGSYDTIVFGDDIILTPNDGCLGIATSTFDSTAKDFLAIANGIEPAAHTDNQIYIGSVDSSDATSTLALYLEQAIENIGTFTPSHKIKIKINGTEYWIQLDAV</sequence>
<feature type="non-terminal residue" evidence="1">
    <location>
        <position position="1"/>
    </location>
</feature>
<dbReference type="AlphaFoldDB" id="A0A0F8XAV5"/>
<dbReference type="SUPFAM" id="SSF49899">
    <property type="entry name" value="Concanavalin A-like lectins/glucanases"/>
    <property type="match status" value="1"/>
</dbReference>